<dbReference type="Pfam" id="PF04828">
    <property type="entry name" value="GFA"/>
    <property type="match status" value="1"/>
</dbReference>
<organism evidence="6 7">
    <name type="scientific">Polyplosphaeria fusca</name>
    <dbReference type="NCBI Taxonomy" id="682080"/>
    <lineage>
        <taxon>Eukaryota</taxon>
        <taxon>Fungi</taxon>
        <taxon>Dikarya</taxon>
        <taxon>Ascomycota</taxon>
        <taxon>Pezizomycotina</taxon>
        <taxon>Dothideomycetes</taxon>
        <taxon>Pleosporomycetidae</taxon>
        <taxon>Pleosporales</taxon>
        <taxon>Tetraplosphaeriaceae</taxon>
        <taxon>Polyplosphaeria</taxon>
    </lineage>
</organism>
<dbReference type="Gene3D" id="3.90.1590.10">
    <property type="entry name" value="glutathione-dependent formaldehyde- activating enzyme (gfa)"/>
    <property type="match status" value="1"/>
</dbReference>
<dbReference type="AlphaFoldDB" id="A0A9P4R6I4"/>
<evidence type="ECO:0000259" key="5">
    <source>
        <dbReference type="PROSITE" id="PS51891"/>
    </source>
</evidence>
<keyword evidence="2" id="KW-0479">Metal-binding</keyword>
<keyword evidence="7" id="KW-1185">Reference proteome</keyword>
<evidence type="ECO:0000256" key="2">
    <source>
        <dbReference type="ARBA" id="ARBA00022723"/>
    </source>
</evidence>
<name>A0A9P4R6I4_9PLEO</name>
<dbReference type="PANTHER" id="PTHR33337">
    <property type="entry name" value="GFA DOMAIN-CONTAINING PROTEIN"/>
    <property type="match status" value="1"/>
</dbReference>
<keyword evidence="3" id="KW-0862">Zinc</keyword>
<comment type="similarity">
    <text evidence="1">Belongs to the Gfa family.</text>
</comment>
<protein>
    <recommendedName>
        <fullName evidence="5">CENP-V/GFA domain-containing protein</fullName>
    </recommendedName>
</protein>
<dbReference type="GO" id="GO:0016846">
    <property type="term" value="F:carbon-sulfur lyase activity"/>
    <property type="evidence" value="ECO:0007669"/>
    <property type="project" value="InterPro"/>
</dbReference>
<dbReference type="Proteomes" id="UP000799444">
    <property type="component" value="Unassembled WGS sequence"/>
</dbReference>
<dbReference type="PANTHER" id="PTHR33337:SF8">
    <property type="entry name" value="CENP-V_GFA DOMAIN-CONTAINING PROTEIN"/>
    <property type="match status" value="1"/>
</dbReference>
<gene>
    <name evidence="6" type="ORF">EJ04DRAFT_460223</name>
</gene>
<dbReference type="InterPro" id="IPR006913">
    <property type="entry name" value="CENP-V/GFA"/>
</dbReference>
<sequence>MSFAEADKSKPYFPLSRGGPNDGFSNEDSASATCFCGAVQLEFPLKAPGFVKDSNHICNCTDCHKIHSSMFGSNFIVLNTHLKHLRGESDLATYSLSTTTTTGNTMTNYFCKTCGSLMYRRGTGFPGTSIMRIGTVDDFTLMETVLKPDIEQFIKDRVSWLGDVKGAKHVQGYHWAPEE</sequence>
<dbReference type="EMBL" id="ML996112">
    <property type="protein sequence ID" value="KAF2737935.1"/>
    <property type="molecule type" value="Genomic_DNA"/>
</dbReference>
<feature type="domain" description="CENP-V/GFA" evidence="5">
    <location>
        <begin position="30"/>
        <end position="150"/>
    </location>
</feature>
<dbReference type="OrthoDB" id="428768at2759"/>
<keyword evidence="4" id="KW-0456">Lyase</keyword>
<evidence type="ECO:0000313" key="7">
    <source>
        <dbReference type="Proteomes" id="UP000799444"/>
    </source>
</evidence>
<evidence type="ECO:0000256" key="3">
    <source>
        <dbReference type="ARBA" id="ARBA00022833"/>
    </source>
</evidence>
<dbReference type="InterPro" id="IPR011057">
    <property type="entry name" value="Mss4-like_sf"/>
</dbReference>
<dbReference type="GO" id="GO:0046872">
    <property type="term" value="F:metal ion binding"/>
    <property type="evidence" value="ECO:0007669"/>
    <property type="project" value="UniProtKB-KW"/>
</dbReference>
<proteinExistence type="inferred from homology"/>
<reference evidence="6" key="1">
    <citation type="journal article" date="2020" name="Stud. Mycol.">
        <title>101 Dothideomycetes genomes: a test case for predicting lifestyles and emergence of pathogens.</title>
        <authorList>
            <person name="Haridas S."/>
            <person name="Albert R."/>
            <person name="Binder M."/>
            <person name="Bloem J."/>
            <person name="Labutti K."/>
            <person name="Salamov A."/>
            <person name="Andreopoulos B."/>
            <person name="Baker S."/>
            <person name="Barry K."/>
            <person name="Bills G."/>
            <person name="Bluhm B."/>
            <person name="Cannon C."/>
            <person name="Castanera R."/>
            <person name="Culley D."/>
            <person name="Daum C."/>
            <person name="Ezra D."/>
            <person name="Gonzalez J."/>
            <person name="Henrissat B."/>
            <person name="Kuo A."/>
            <person name="Liang C."/>
            <person name="Lipzen A."/>
            <person name="Lutzoni F."/>
            <person name="Magnuson J."/>
            <person name="Mondo S."/>
            <person name="Nolan M."/>
            <person name="Ohm R."/>
            <person name="Pangilinan J."/>
            <person name="Park H.-J."/>
            <person name="Ramirez L."/>
            <person name="Alfaro M."/>
            <person name="Sun H."/>
            <person name="Tritt A."/>
            <person name="Yoshinaga Y."/>
            <person name="Zwiers L.-H."/>
            <person name="Turgeon B."/>
            <person name="Goodwin S."/>
            <person name="Spatafora J."/>
            <person name="Crous P."/>
            <person name="Grigoriev I."/>
        </authorList>
    </citation>
    <scope>NUCLEOTIDE SEQUENCE</scope>
    <source>
        <strain evidence="6">CBS 125425</strain>
    </source>
</reference>
<evidence type="ECO:0000256" key="1">
    <source>
        <dbReference type="ARBA" id="ARBA00005495"/>
    </source>
</evidence>
<evidence type="ECO:0000313" key="6">
    <source>
        <dbReference type="EMBL" id="KAF2737935.1"/>
    </source>
</evidence>
<dbReference type="PROSITE" id="PS51891">
    <property type="entry name" value="CENP_V_GFA"/>
    <property type="match status" value="1"/>
</dbReference>
<accession>A0A9P4R6I4</accession>
<dbReference type="SUPFAM" id="SSF51316">
    <property type="entry name" value="Mss4-like"/>
    <property type="match status" value="1"/>
</dbReference>
<evidence type="ECO:0000256" key="4">
    <source>
        <dbReference type="ARBA" id="ARBA00023239"/>
    </source>
</evidence>
<comment type="caution">
    <text evidence="6">The sequence shown here is derived from an EMBL/GenBank/DDBJ whole genome shotgun (WGS) entry which is preliminary data.</text>
</comment>